<comment type="caution">
    <text evidence="3">The sequence shown here is derived from an EMBL/GenBank/DDBJ whole genome shotgun (WGS) entry which is preliminary data.</text>
</comment>
<dbReference type="Gene3D" id="3.30.565.10">
    <property type="entry name" value="Histidine kinase-like ATPase, C-terminal domain"/>
    <property type="match status" value="1"/>
</dbReference>
<gene>
    <name evidence="3" type="ORF">EAH69_02025</name>
</gene>
<dbReference type="PANTHER" id="PTHR34220">
    <property type="entry name" value="SENSOR HISTIDINE KINASE YPDA"/>
    <property type="match status" value="1"/>
</dbReference>
<evidence type="ECO:0000313" key="3">
    <source>
        <dbReference type="EMBL" id="RLZ12315.1"/>
    </source>
</evidence>
<sequence>MKNYSLSKRNGILIIIAFWLVYFLIDFISNGLLNLSNKKSFFATFSLFVYTMYIVQLLTILFNYFVLVPKFLKHITWKNIFITVSLSFTFFILVRYLIEQILTNIFFNSVNYYDSTPFLYYVIDNFHFASFIVFSSLFLWIVIHLIQTIEANRIIEKEKKDAEINFLKAQINPHFLFNTLNNIYSLVNFKPDLALKSIENLGSIMRFTTYETNKTKIEIRKEIEYIEQYLALEKIRFGEKFFIEKLVKIDNENQLIYPFLISPLIENALKHGVVKDQDFPIIIEINQNNNQIDIRVKNKINSYQKDTLTGIGLDNLKKRLTYYFKNDYQFIINNDDDFFEVNLKFPLYE</sequence>
<feature type="transmembrane region" description="Helical" evidence="1">
    <location>
        <begin position="45"/>
        <end position="67"/>
    </location>
</feature>
<keyword evidence="1" id="KW-1133">Transmembrane helix</keyword>
<protein>
    <submittedName>
        <fullName evidence="3">Histidine kinase</fullName>
    </submittedName>
</protein>
<dbReference type="GO" id="GO:0016020">
    <property type="term" value="C:membrane"/>
    <property type="evidence" value="ECO:0007669"/>
    <property type="project" value="InterPro"/>
</dbReference>
<dbReference type="OrthoDB" id="9809908at2"/>
<dbReference type="InterPro" id="IPR036890">
    <property type="entry name" value="HATPase_C_sf"/>
</dbReference>
<feature type="domain" description="Signal transduction histidine kinase internal region" evidence="2">
    <location>
        <begin position="162"/>
        <end position="241"/>
    </location>
</feature>
<dbReference type="Pfam" id="PF06580">
    <property type="entry name" value="His_kinase"/>
    <property type="match status" value="1"/>
</dbReference>
<dbReference type="RefSeq" id="WP_121933527.1">
    <property type="nucleotide sequence ID" value="NZ_RDOJ01000002.1"/>
</dbReference>
<proteinExistence type="predicted"/>
<evidence type="ECO:0000313" key="4">
    <source>
        <dbReference type="Proteomes" id="UP000275348"/>
    </source>
</evidence>
<dbReference type="Proteomes" id="UP000275348">
    <property type="component" value="Unassembled WGS sequence"/>
</dbReference>
<dbReference type="GO" id="GO:0000155">
    <property type="term" value="F:phosphorelay sensor kinase activity"/>
    <property type="evidence" value="ECO:0007669"/>
    <property type="project" value="InterPro"/>
</dbReference>
<reference evidence="3 4" key="1">
    <citation type="submission" date="2018-10" db="EMBL/GenBank/DDBJ databases">
        <authorList>
            <person name="Chen X."/>
        </authorList>
    </citation>
    <scope>NUCLEOTIDE SEQUENCE [LARGE SCALE GENOMIC DNA]</scope>
    <source>
        <strain evidence="3 4">YIM 102668</strain>
    </source>
</reference>
<feature type="transmembrane region" description="Helical" evidence="1">
    <location>
        <begin position="79"/>
        <end position="98"/>
    </location>
</feature>
<dbReference type="InterPro" id="IPR010559">
    <property type="entry name" value="Sig_transdc_His_kin_internal"/>
</dbReference>
<keyword evidence="3" id="KW-0418">Kinase</keyword>
<evidence type="ECO:0000256" key="1">
    <source>
        <dbReference type="SAM" id="Phobius"/>
    </source>
</evidence>
<keyword evidence="3" id="KW-0808">Transferase</keyword>
<organism evidence="3 4">
    <name type="scientific">Faecalibacter macacae</name>
    <dbReference type="NCBI Taxonomy" id="1859289"/>
    <lineage>
        <taxon>Bacteria</taxon>
        <taxon>Pseudomonadati</taxon>
        <taxon>Bacteroidota</taxon>
        <taxon>Flavobacteriia</taxon>
        <taxon>Flavobacteriales</taxon>
        <taxon>Weeksellaceae</taxon>
        <taxon>Faecalibacter</taxon>
    </lineage>
</organism>
<keyword evidence="1" id="KW-0812">Transmembrane</keyword>
<keyword evidence="4" id="KW-1185">Reference proteome</keyword>
<dbReference type="InterPro" id="IPR050640">
    <property type="entry name" value="Bact_2-comp_sensor_kinase"/>
</dbReference>
<feature type="transmembrane region" description="Helical" evidence="1">
    <location>
        <begin position="118"/>
        <end position="143"/>
    </location>
</feature>
<feature type="transmembrane region" description="Helical" evidence="1">
    <location>
        <begin position="12"/>
        <end position="33"/>
    </location>
</feature>
<dbReference type="EMBL" id="RDOJ01000002">
    <property type="protein sequence ID" value="RLZ12315.1"/>
    <property type="molecule type" value="Genomic_DNA"/>
</dbReference>
<dbReference type="AlphaFoldDB" id="A0A3L9MHZ6"/>
<evidence type="ECO:0000259" key="2">
    <source>
        <dbReference type="Pfam" id="PF06580"/>
    </source>
</evidence>
<dbReference type="PANTHER" id="PTHR34220:SF7">
    <property type="entry name" value="SENSOR HISTIDINE KINASE YPDA"/>
    <property type="match status" value="1"/>
</dbReference>
<name>A0A3L9MHZ6_9FLAO</name>
<accession>A0A3L9MHZ6</accession>
<dbReference type="SUPFAM" id="SSF55874">
    <property type="entry name" value="ATPase domain of HSP90 chaperone/DNA topoisomerase II/histidine kinase"/>
    <property type="match status" value="1"/>
</dbReference>
<keyword evidence="1" id="KW-0472">Membrane</keyword>